<feature type="compositionally biased region" description="Low complexity" evidence="1">
    <location>
        <begin position="29"/>
        <end position="39"/>
    </location>
</feature>
<evidence type="ECO:0000256" key="1">
    <source>
        <dbReference type="SAM" id="MobiDB-lite"/>
    </source>
</evidence>
<sequence length="177" mass="17264">MSRSITRTRSDAGASPPTRTPGRSASVDPGASAAARATTGRPPGAALAAFAAADGAVFAAPAAEASTGTTPIPPAGHAATGGFHRGISIGGRFTASTGDTGTDFAPPPGAFGSDGAAATSSGAAKTPATTTSATTIADQRCNLVVGRNRTRGSNNRRPDTTALPRSAGAEAQIIIHR</sequence>
<dbReference type="Proteomes" id="UP000612585">
    <property type="component" value="Unassembled WGS sequence"/>
</dbReference>
<dbReference type="AlphaFoldDB" id="A0A8J3ZNM0"/>
<name>A0A8J3ZNM0_9ACTN</name>
<feature type="region of interest" description="Disordered" evidence="1">
    <location>
        <begin position="1"/>
        <end position="39"/>
    </location>
</feature>
<dbReference type="EMBL" id="BOPG01000145">
    <property type="protein sequence ID" value="GIJ64988.1"/>
    <property type="molecule type" value="Genomic_DNA"/>
</dbReference>
<feature type="region of interest" description="Disordered" evidence="1">
    <location>
        <begin position="147"/>
        <end position="177"/>
    </location>
</feature>
<feature type="region of interest" description="Disordered" evidence="1">
    <location>
        <begin position="66"/>
        <end position="133"/>
    </location>
</feature>
<feature type="compositionally biased region" description="Low complexity" evidence="1">
    <location>
        <begin position="110"/>
        <end position="133"/>
    </location>
</feature>
<keyword evidence="3" id="KW-1185">Reference proteome</keyword>
<accession>A0A8J3ZNM0</accession>
<reference evidence="2" key="1">
    <citation type="submission" date="2021-01" db="EMBL/GenBank/DDBJ databases">
        <title>Whole genome shotgun sequence of Virgisporangium aurantiacum NBRC 16421.</title>
        <authorList>
            <person name="Komaki H."/>
            <person name="Tamura T."/>
        </authorList>
    </citation>
    <scope>NUCLEOTIDE SEQUENCE</scope>
    <source>
        <strain evidence="2">NBRC 16421</strain>
    </source>
</reference>
<protein>
    <submittedName>
        <fullName evidence="2">Uncharacterized protein</fullName>
    </submittedName>
</protein>
<evidence type="ECO:0000313" key="2">
    <source>
        <dbReference type="EMBL" id="GIJ64988.1"/>
    </source>
</evidence>
<proteinExistence type="predicted"/>
<evidence type="ECO:0000313" key="3">
    <source>
        <dbReference type="Proteomes" id="UP000612585"/>
    </source>
</evidence>
<organism evidence="2 3">
    <name type="scientific">Virgisporangium aurantiacum</name>
    <dbReference type="NCBI Taxonomy" id="175570"/>
    <lineage>
        <taxon>Bacteria</taxon>
        <taxon>Bacillati</taxon>
        <taxon>Actinomycetota</taxon>
        <taxon>Actinomycetes</taxon>
        <taxon>Micromonosporales</taxon>
        <taxon>Micromonosporaceae</taxon>
        <taxon>Virgisporangium</taxon>
    </lineage>
</organism>
<comment type="caution">
    <text evidence="2">The sequence shown here is derived from an EMBL/GenBank/DDBJ whole genome shotgun (WGS) entry which is preliminary data.</text>
</comment>
<gene>
    <name evidence="2" type="ORF">Vau01_125040</name>
</gene>